<evidence type="ECO:0000313" key="2">
    <source>
        <dbReference type="Proteomes" id="UP000315783"/>
    </source>
</evidence>
<dbReference type="Proteomes" id="UP000315783">
    <property type="component" value="Unassembled WGS sequence"/>
</dbReference>
<evidence type="ECO:0000313" key="1">
    <source>
        <dbReference type="EMBL" id="TQV94885.1"/>
    </source>
</evidence>
<sequence>MTAAHAHGILDCPPEQEGQLLDARRRVVSPRCWPVTWRPSSLSRNSLTAQVALTTNHRPVTYSLTGTVQDVTTVTIRLSKNTLAAILACGTVSRATKLRRGTGKPASRYQESCPPVAELYKQVGMQKLINPYFRLYCERCSSQHGTMGELISHRHSSSHLLTIHYKGLLALTRRCIDRSPYLAERSLDWPEISDLRSRLLCLLERKSMPELCLLLAKTSNGAYDWTPFRASRHAKFFSALKLLDKRSREAVVINIYLSHLAQLCHEAVPDGEFLVLDPEELVAYRRTRQRVDPNRDLACVLKTMPVVPLVPGKWQDGCAVLKWRASLAVWRKHDTKHELLKGAEDPPPMYSTGPPPPAYESCQVAGRLLYDDEKSHSTVTY</sequence>
<dbReference type="EMBL" id="SPUK01000009">
    <property type="protein sequence ID" value="TQV94885.1"/>
    <property type="molecule type" value="Genomic_DNA"/>
</dbReference>
<protein>
    <submittedName>
        <fullName evidence="1">Uncharacterized protein</fullName>
    </submittedName>
</protein>
<keyword evidence="2" id="KW-1185">Reference proteome</keyword>
<organism evidence="1 2">
    <name type="scientific">Cordyceps javanica</name>
    <dbReference type="NCBI Taxonomy" id="43265"/>
    <lineage>
        <taxon>Eukaryota</taxon>
        <taxon>Fungi</taxon>
        <taxon>Dikarya</taxon>
        <taxon>Ascomycota</taxon>
        <taxon>Pezizomycotina</taxon>
        <taxon>Sordariomycetes</taxon>
        <taxon>Hypocreomycetidae</taxon>
        <taxon>Hypocreales</taxon>
        <taxon>Cordycipitaceae</taxon>
        <taxon>Cordyceps</taxon>
    </lineage>
</organism>
<comment type="caution">
    <text evidence="1">The sequence shown here is derived from an EMBL/GenBank/DDBJ whole genome shotgun (WGS) entry which is preliminary data.</text>
</comment>
<name>A0A545UZI5_9HYPO</name>
<dbReference type="AlphaFoldDB" id="A0A545UZI5"/>
<gene>
    <name evidence="1" type="ORF">IF1G_06896</name>
</gene>
<accession>A0A545UZI5</accession>
<reference evidence="1 2" key="1">
    <citation type="journal article" date="2019" name="Appl. Microbiol. Biotechnol.">
        <title>Genome sequence of Isaria javanica and comparative genome analysis insights into family S53 peptidase evolution in fungal entomopathogens.</title>
        <authorList>
            <person name="Lin R."/>
            <person name="Zhang X."/>
            <person name="Xin B."/>
            <person name="Zou M."/>
            <person name="Gao Y."/>
            <person name="Qin F."/>
            <person name="Hu Q."/>
            <person name="Xie B."/>
            <person name="Cheng X."/>
        </authorList>
    </citation>
    <scope>NUCLEOTIDE SEQUENCE [LARGE SCALE GENOMIC DNA]</scope>
    <source>
        <strain evidence="1 2">IJ1G</strain>
    </source>
</reference>
<proteinExistence type="predicted"/>